<keyword evidence="13" id="KW-1185">Reference proteome</keyword>
<feature type="domain" description="AAA+ ATPase" evidence="11">
    <location>
        <begin position="21"/>
        <end position="506"/>
    </location>
</feature>
<dbReference type="RefSeq" id="WP_037978134.1">
    <property type="nucleotide sequence ID" value="NZ_JMKI01000051.1"/>
</dbReference>
<gene>
    <name evidence="12" type="ORF">EH55_10870</name>
</gene>
<dbReference type="InterPro" id="IPR003395">
    <property type="entry name" value="RecF/RecN/SMC_N"/>
</dbReference>
<dbReference type="GO" id="GO:0005524">
    <property type="term" value="F:ATP binding"/>
    <property type="evidence" value="ECO:0007669"/>
    <property type="project" value="UniProtKB-KW"/>
</dbReference>
<reference evidence="12 13" key="1">
    <citation type="submission" date="2014-04" db="EMBL/GenBank/DDBJ databases">
        <title>Draft Genome Sequence of Synergistes jonesii.</title>
        <authorList>
            <person name="Coil D.A."/>
            <person name="Eisen J.A."/>
            <person name="Holland-Moritz H.E."/>
        </authorList>
    </citation>
    <scope>NUCLEOTIDE SEQUENCE [LARGE SCALE GENOMIC DNA]</scope>
    <source>
        <strain evidence="12 13">78-1</strain>
    </source>
</reference>
<comment type="similarity">
    <text evidence="2 9">Belongs to the RecN family.</text>
</comment>
<evidence type="ECO:0000259" key="11">
    <source>
        <dbReference type="SMART" id="SM00382"/>
    </source>
</evidence>
<evidence type="ECO:0000313" key="12">
    <source>
        <dbReference type="EMBL" id="KEJ91340.1"/>
    </source>
</evidence>
<dbReference type="Proteomes" id="UP000027665">
    <property type="component" value="Unassembled WGS sequence"/>
</dbReference>
<dbReference type="GeneID" id="90984492"/>
<dbReference type="PATRIC" id="fig|2754.20.peg.1363"/>
<feature type="coiled-coil region" evidence="10">
    <location>
        <begin position="289"/>
        <end position="362"/>
    </location>
</feature>
<dbReference type="GO" id="GO:0043590">
    <property type="term" value="C:bacterial nucleoid"/>
    <property type="evidence" value="ECO:0007669"/>
    <property type="project" value="TreeGrafter"/>
</dbReference>
<dbReference type="AlphaFoldDB" id="A0A073IP32"/>
<evidence type="ECO:0000256" key="10">
    <source>
        <dbReference type="SAM" id="Coils"/>
    </source>
</evidence>
<evidence type="ECO:0000256" key="4">
    <source>
        <dbReference type="ARBA" id="ARBA00022741"/>
    </source>
</evidence>
<keyword evidence="10" id="KW-0175">Coiled coil</keyword>
<evidence type="ECO:0000256" key="2">
    <source>
        <dbReference type="ARBA" id="ARBA00009441"/>
    </source>
</evidence>
<evidence type="ECO:0000256" key="5">
    <source>
        <dbReference type="ARBA" id="ARBA00022763"/>
    </source>
</evidence>
<keyword evidence="5 9" id="KW-0227">DNA damage</keyword>
<proteinExistence type="inferred from homology"/>
<keyword evidence="6" id="KW-0067">ATP-binding</keyword>
<dbReference type="Gene3D" id="3.40.50.300">
    <property type="entry name" value="P-loop containing nucleotide triphosphate hydrolases"/>
    <property type="match status" value="2"/>
</dbReference>
<dbReference type="InterPro" id="IPR027417">
    <property type="entry name" value="P-loop_NTPase"/>
</dbReference>
<dbReference type="InterPro" id="IPR003593">
    <property type="entry name" value="AAA+_ATPase"/>
</dbReference>
<dbReference type="SUPFAM" id="SSF52540">
    <property type="entry name" value="P-loop containing nucleoside triphosphate hydrolases"/>
    <property type="match status" value="1"/>
</dbReference>
<dbReference type="GO" id="GO:0006310">
    <property type="term" value="P:DNA recombination"/>
    <property type="evidence" value="ECO:0007669"/>
    <property type="project" value="InterPro"/>
</dbReference>
<evidence type="ECO:0000313" key="13">
    <source>
        <dbReference type="Proteomes" id="UP000027665"/>
    </source>
</evidence>
<dbReference type="InterPro" id="IPR004604">
    <property type="entry name" value="DNA_recomb/repair_RecN"/>
</dbReference>
<dbReference type="STRING" id="2754.EH55_10870"/>
<protein>
    <recommendedName>
        <fullName evidence="3 9">DNA repair protein RecN</fullName>
    </recommendedName>
    <alternativeName>
        <fullName evidence="8 9">Recombination protein N</fullName>
    </alternativeName>
</protein>
<evidence type="ECO:0000256" key="8">
    <source>
        <dbReference type="ARBA" id="ARBA00033408"/>
    </source>
</evidence>
<dbReference type="GO" id="GO:0009432">
    <property type="term" value="P:SOS response"/>
    <property type="evidence" value="ECO:0007669"/>
    <property type="project" value="TreeGrafter"/>
</dbReference>
<dbReference type="PROSITE" id="PS00675">
    <property type="entry name" value="SIGMA54_INTERACT_1"/>
    <property type="match status" value="1"/>
</dbReference>
<evidence type="ECO:0000256" key="6">
    <source>
        <dbReference type="ARBA" id="ARBA00022840"/>
    </source>
</evidence>
<comment type="caution">
    <text evidence="12">The sequence shown here is derived from an EMBL/GenBank/DDBJ whole genome shotgun (WGS) entry which is preliminary data.</text>
</comment>
<keyword evidence="7 9" id="KW-0234">DNA repair</keyword>
<evidence type="ECO:0000256" key="1">
    <source>
        <dbReference type="ARBA" id="ARBA00003618"/>
    </source>
</evidence>
<keyword evidence="4" id="KW-0547">Nucleotide-binding</keyword>
<name>A0A073IP32_9BACT</name>
<dbReference type="InterPro" id="IPR025662">
    <property type="entry name" value="Sigma_54_int_dom_ATP-bd_1"/>
</dbReference>
<dbReference type="PANTHER" id="PTHR11059:SF0">
    <property type="entry name" value="DNA REPAIR PROTEIN RECN"/>
    <property type="match status" value="1"/>
</dbReference>
<evidence type="ECO:0000256" key="9">
    <source>
        <dbReference type="PIRNR" id="PIRNR003128"/>
    </source>
</evidence>
<comment type="function">
    <text evidence="1 9">May be involved in recombinational repair of damaged DNA.</text>
</comment>
<feature type="coiled-coil region" evidence="10">
    <location>
        <begin position="150"/>
        <end position="184"/>
    </location>
</feature>
<dbReference type="EMBL" id="JMKI01000051">
    <property type="protein sequence ID" value="KEJ91340.1"/>
    <property type="molecule type" value="Genomic_DNA"/>
</dbReference>
<dbReference type="Pfam" id="PF02463">
    <property type="entry name" value="SMC_N"/>
    <property type="match status" value="1"/>
</dbReference>
<evidence type="ECO:0000256" key="3">
    <source>
        <dbReference type="ARBA" id="ARBA00021315"/>
    </source>
</evidence>
<sequence>MIEELEIRGVGGIIEASLSFGGDFIVITGESGAGKSSLVRAMEFISGRRAQAGDIHTHEENCEVRAVMTSAPIEGISEKYQPQEQTLIAKRSFSRGGRGRAVLQEQTVPLAVLARAMESNIVIQSQFAQLGLLEPQKQLELVDSCGGDNLKALSSELEKVFSDAIAAEKEIVALKKRRGESEKKFDGAPAVIRQLRTLELTPESEKEWELELSRIENAERERRLMSAAAEGMNDPENGILERLEKMARALRGRAESDGVRWEEAIEKALAGAQELSALISETRRAGGSEEDTEEAKERVEKKLGALRRIKRTLNIQSSSELIEYAKEAEAEIEWLKRSREELEGLEKKAQSLRRETSCLAMELRALRTSSAAELSRRVNEHLRGLAMEYALFSIEIEPLDRVRVDGAENVHFMLALPEQTPLPVGKNASGGELSRILIALQLSVGDEKLPGTLIFDEVEAGLGGKTALLAGYKLRSLSKRCRTILITHQATIAAMADQHFVVKRSGEETEIFEVAGEAREREIARMLSGDETSREALEHAKALLENNGEEPLV</sequence>
<dbReference type="eggNOG" id="COG0497">
    <property type="taxonomic scope" value="Bacteria"/>
</dbReference>
<dbReference type="GO" id="GO:0006281">
    <property type="term" value="P:DNA repair"/>
    <property type="evidence" value="ECO:0007669"/>
    <property type="project" value="UniProtKB-KW"/>
</dbReference>
<dbReference type="PANTHER" id="PTHR11059">
    <property type="entry name" value="DNA REPAIR PROTEIN RECN"/>
    <property type="match status" value="1"/>
</dbReference>
<evidence type="ECO:0000256" key="7">
    <source>
        <dbReference type="ARBA" id="ARBA00023204"/>
    </source>
</evidence>
<organism evidence="12 13">
    <name type="scientific">Synergistes jonesii</name>
    <dbReference type="NCBI Taxonomy" id="2754"/>
    <lineage>
        <taxon>Bacteria</taxon>
        <taxon>Thermotogati</taxon>
        <taxon>Synergistota</taxon>
        <taxon>Synergistia</taxon>
        <taxon>Synergistales</taxon>
        <taxon>Synergistaceae</taxon>
        <taxon>Synergistes</taxon>
    </lineage>
</organism>
<accession>A0A073IP32</accession>
<dbReference type="OrthoDB" id="9806954at2"/>
<dbReference type="SMART" id="SM00382">
    <property type="entry name" value="AAA"/>
    <property type="match status" value="1"/>
</dbReference>
<dbReference type="PIRSF" id="PIRSF003128">
    <property type="entry name" value="RecN"/>
    <property type="match status" value="1"/>
</dbReference>